<feature type="binding site" evidence="7">
    <location>
        <position position="18"/>
    </location>
    <ligand>
        <name>Zn(2+)</name>
        <dbReference type="ChEBI" id="CHEBI:29105"/>
    </ligand>
</feature>
<comment type="function">
    <text evidence="7">Binds the 23S rRNA.</text>
</comment>
<feature type="binding site" evidence="7">
    <location>
        <position position="36"/>
    </location>
    <ligand>
        <name>Zn(2+)</name>
        <dbReference type="ChEBI" id="CHEBI:29105"/>
    </ligand>
</feature>
<keyword evidence="3 7" id="KW-0694">RNA-binding</keyword>
<dbReference type="SUPFAM" id="SSF143800">
    <property type="entry name" value="L28p-like"/>
    <property type="match status" value="1"/>
</dbReference>
<sequence length="67" mass="7588">MKAGIHPNYQTTTIQCACGAKYETGSTKKDLKVEICSNCHPFYTGVQKVVDTTGRIEKFVEKYNKKR</sequence>
<dbReference type="GO" id="GO:1990904">
    <property type="term" value="C:ribonucleoprotein complex"/>
    <property type="evidence" value="ECO:0007669"/>
    <property type="project" value="UniProtKB-KW"/>
</dbReference>
<keyword evidence="7" id="KW-0479">Metal-binding</keyword>
<keyword evidence="7" id="KW-0862">Zinc</keyword>
<dbReference type="Gene3D" id="4.10.830.30">
    <property type="entry name" value="Ribosomal protein L31"/>
    <property type="match status" value="1"/>
</dbReference>
<gene>
    <name evidence="7" type="primary">rpmE</name>
    <name evidence="8" type="ORF">SAMN03080614_101242</name>
</gene>
<protein>
    <recommendedName>
        <fullName evidence="6 7">Large ribosomal subunit protein bL31</fullName>
    </recommendedName>
</protein>
<evidence type="ECO:0000313" key="8">
    <source>
        <dbReference type="EMBL" id="SES84487.1"/>
    </source>
</evidence>
<feature type="binding site" evidence="7">
    <location>
        <position position="16"/>
    </location>
    <ligand>
        <name>Zn(2+)</name>
        <dbReference type="ChEBI" id="CHEBI:29105"/>
    </ligand>
</feature>
<dbReference type="EMBL" id="FOIF01000012">
    <property type="protein sequence ID" value="SES84487.1"/>
    <property type="molecule type" value="Genomic_DNA"/>
</dbReference>
<comment type="similarity">
    <text evidence="1 7">Belongs to the bacterial ribosomal protein bL31 family. Type A subfamily.</text>
</comment>
<dbReference type="GO" id="GO:0019843">
    <property type="term" value="F:rRNA binding"/>
    <property type="evidence" value="ECO:0007669"/>
    <property type="project" value="UniProtKB-KW"/>
</dbReference>
<dbReference type="InterPro" id="IPR042105">
    <property type="entry name" value="Ribosomal_bL31_sf"/>
</dbReference>
<dbReference type="AlphaFoldDB" id="A0A1H9ZUH5"/>
<dbReference type="GO" id="GO:0006412">
    <property type="term" value="P:translation"/>
    <property type="evidence" value="ECO:0007669"/>
    <property type="project" value="UniProtKB-UniRule"/>
</dbReference>
<name>A0A1H9ZUH5_9FIRM</name>
<dbReference type="InterPro" id="IPR027491">
    <property type="entry name" value="Ribosomal_bL31_A"/>
</dbReference>
<evidence type="ECO:0000256" key="3">
    <source>
        <dbReference type="ARBA" id="ARBA00022884"/>
    </source>
</evidence>
<dbReference type="HAMAP" id="MF_00501">
    <property type="entry name" value="Ribosomal_bL31_1"/>
    <property type="match status" value="1"/>
</dbReference>
<evidence type="ECO:0000256" key="5">
    <source>
        <dbReference type="ARBA" id="ARBA00023274"/>
    </source>
</evidence>
<dbReference type="Proteomes" id="UP000243819">
    <property type="component" value="Unassembled WGS sequence"/>
</dbReference>
<keyword evidence="5 7" id="KW-0687">Ribonucleoprotein</keyword>
<dbReference type="PANTHER" id="PTHR33280:SF1">
    <property type="entry name" value="LARGE RIBOSOMAL SUBUNIT PROTEIN BL31C"/>
    <property type="match status" value="1"/>
</dbReference>
<accession>A0A1H9ZUH5</accession>
<comment type="cofactor">
    <cofactor evidence="7">
        <name>Zn(2+)</name>
        <dbReference type="ChEBI" id="CHEBI:29105"/>
    </cofactor>
    <text evidence="7">Binds 1 zinc ion per subunit.</text>
</comment>
<dbReference type="NCBIfam" id="NF000612">
    <property type="entry name" value="PRK00019.1"/>
    <property type="match status" value="1"/>
</dbReference>
<dbReference type="InterPro" id="IPR002150">
    <property type="entry name" value="Ribosomal_bL31"/>
</dbReference>
<dbReference type="PROSITE" id="PS01143">
    <property type="entry name" value="RIBOSOMAL_L31"/>
    <property type="match status" value="1"/>
</dbReference>
<proteinExistence type="inferred from homology"/>
<evidence type="ECO:0000256" key="1">
    <source>
        <dbReference type="ARBA" id="ARBA00009296"/>
    </source>
</evidence>
<keyword evidence="4 7" id="KW-0689">Ribosomal protein</keyword>
<dbReference type="OrthoDB" id="9803251at2"/>
<comment type="subunit">
    <text evidence="7">Part of the 50S ribosomal subunit.</text>
</comment>
<evidence type="ECO:0000256" key="6">
    <source>
        <dbReference type="ARBA" id="ARBA00035687"/>
    </source>
</evidence>
<dbReference type="PRINTS" id="PR01249">
    <property type="entry name" value="RIBOSOMALL31"/>
</dbReference>
<reference evidence="9" key="1">
    <citation type="submission" date="2016-10" db="EMBL/GenBank/DDBJ databases">
        <authorList>
            <person name="Varghese N."/>
            <person name="Submissions S."/>
        </authorList>
    </citation>
    <scope>NUCLEOTIDE SEQUENCE [LARGE SCALE GENOMIC DNA]</scope>
    <source>
        <strain evidence="9">DSM 13577</strain>
    </source>
</reference>
<dbReference type="STRING" id="1120990.SAMN03080614_101242"/>
<dbReference type="NCBIfam" id="NF001809">
    <property type="entry name" value="PRK00528.1"/>
    <property type="match status" value="1"/>
</dbReference>
<dbReference type="GO" id="GO:0046872">
    <property type="term" value="F:metal ion binding"/>
    <property type="evidence" value="ECO:0007669"/>
    <property type="project" value="UniProtKB-KW"/>
</dbReference>
<evidence type="ECO:0000256" key="7">
    <source>
        <dbReference type="HAMAP-Rule" id="MF_00501"/>
    </source>
</evidence>
<organism evidence="8 9">
    <name type="scientific">Anaerobranca gottschalkii DSM 13577</name>
    <dbReference type="NCBI Taxonomy" id="1120990"/>
    <lineage>
        <taxon>Bacteria</taxon>
        <taxon>Bacillati</taxon>
        <taxon>Bacillota</taxon>
        <taxon>Clostridia</taxon>
        <taxon>Eubacteriales</taxon>
        <taxon>Proteinivoracaceae</taxon>
        <taxon>Anaerobranca</taxon>
    </lineage>
</organism>
<dbReference type="PANTHER" id="PTHR33280">
    <property type="entry name" value="50S RIBOSOMAL PROTEIN L31, CHLOROPLASTIC"/>
    <property type="match status" value="1"/>
</dbReference>
<evidence type="ECO:0000313" key="9">
    <source>
        <dbReference type="Proteomes" id="UP000243819"/>
    </source>
</evidence>
<dbReference type="RefSeq" id="WP_091349825.1">
    <property type="nucleotide sequence ID" value="NZ_FOIF01000012.1"/>
</dbReference>
<keyword evidence="9" id="KW-1185">Reference proteome</keyword>
<dbReference type="GO" id="GO:0003735">
    <property type="term" value="F:structural constituent of ribosome"/>
    <property type="evidence" value="ECO:0007669"/>
    <property type="project" value="InterPro"/>
</dbReference>
<dbReference type="Pfam" id="PF01197">
    <property type="entry name" value="Ribosomal_L31"/>
    <property type="match status" value="1"/>
</dbReference>
<dbReference type="GO" id="GO:0005840">
    <property type="term" value="C:ribosome"/>
    <property type="evidence" value="ECO:0007669"/>
    <property type="project" value="UniProtKB-KW"/>
</dbReference>
<evidence type="ECO:0000256" key="4">
    <source>
        <dbReference type="ARBA" id="ARBA00022980"/>
    </source>
</evidence>
<dbReference type="InterPro" id="IPR034704">
    <property type="entry name" value="Ribosomal_bL28/bL31-like_sf"/>
</dbReference>
<evidence type="ECO:0000256" key="2">
    <source>
        <dbReference type="ARBA" id="ARBA00022730"/>
    </source>
</evidence>
<keyword evidence="2 7" id="KW-0699">rRNA-binding</keyword>
<dbReference type="NCBIfam" id="TIGR00105">
    <property type="entry name" value="L31"/>
    <property type="match status" value="1"/>
</dbReference>
<feature type="binding site" evidence="7">
    <location>
        <position position="39"/>
    </location>
    <ligand>
        <name>Zn(2+)</name>
        <dbReference type="ChEBI" id="CHEBI:29105"/>
    </ligand>
</feature>